<reference evidence="2 3" key="1">
    <citation type="submission" date="2022-06" db="EMBL/GenBank/DDBJ databases">
        <authorList>
            <person name="Xuan X."/>
        </authorList>
    </citation>
    <scope>NUCLEOTIDE SEQUENCE [LARGE SCALE GENOMIC DNA]</scope>
    <source>
        <strain evidence="2 3">2V75</strain>
    </source>
</reference>
<name>A0ABT1AX79_9FLAO</name>
<protein>
    <submittedName>
        <fullName evidence="2">DUF6090 family protein</fullName>
    </submittedName>
</protein>
<evidence type="ECO:0000313" key="2">
    <source>
        <dbReference type="EMBL" id="MCO5724653.1"/>
    </source>
</evidence>
<keyword evidence="1" id="KW-1133">Transmembrane helix</keyword>
<organism evidence="2 3">
    <name type="scientific">Robiginitalea marina</name>
    <dbReference type="NCBI Taxonomy" id="2954105"/>
    <lineage>
        <taxon>Bacteria</taxon>
        <taxon>Pseudomonadati</taxon>
        <taxon>Bacteroidota</taxon>
        <taxon>Flavobacteriia</taxon>
        <taxon>Flavobacteriales</taxon>
        <taxon>Flavobacteriaceae</taxon>
        <taxon>Robiginitalea</taxon>
    </lineage>
</organism>
<keyword evidence="1" id="KW-0812">Transmembrane</keyword>
<dbReference type="RefSeq" id="WP_252741024.1">
    <property type="nucleotide sequence ID" value="NZ_JAMXIB010000004.1"/>
</dbReference>
<dbReference type="EMBL" id="JAMXIB010000004">
    <property type="protein sequence ID" value="MCO5724653.1"/>
    <property type="molecule type" value="Genomic_DNA"/>
</dbReference>
<comment type="caution">
    <text evidence="2">The sequence shown here is derived from an EMBL/GenBank/DDBJ whole genome shotgun (WGS) entry which is preliminary data.</text>
</comment>
<keyword evidence="1" id="KW-0472">Membrane</keyword>
<evidence type="ECO:0000313" key="3">
    <source>
        <dbReference type="Proteomes" id="UP001206312"/>
    </source>
</evidence>
<evidence type="ECO:0000256" key="1">
    <source>
        <dbReference type="SAM" id="Phobius"/>
    </source>
</evidence>
<dbReference type="Pfam" id="PF19578">
    <property type="entry name" value="DUF6090"/>
    <property type="match status" value="1"/>
</dbReference>
<accession>A0ABT1AX79</accession>
<sequence length="255" mass="29754">MLRFFRNIRQRLLTDNKFSKYLLYAIGEIVLVVIGILIAISIDNWNQERILKREEQVALQNLKQDFQYNREALQMNITITQKTIESNLQVLNYTGSKPKPDTEEAFNVLINDVTVTSEFFPKNSFLDDLMNSGRLQIIRSAGLREKLSSWKPAFEHIKEEERQTKSYSDPLLNFIIKNGSWLNADEVATTQAIAKYNFPKSGFEVDNRNLLGYLEFENMIENLVIYHERVLSSQKKGLQLIEEILDLINKEIKDE</sequence>
<feature type="transmembrane region" description="Helical" evidence="1">
    <location>
        <begin position="21"/>
        <end position="42"/>
    </location>
</feature>
<dbReference type="InterPro" id="IPR045749">
    <property type="entry name" value="DUF6090"/>
</dbReference>
<keyword evidence="3" id="KW-1185">Reference proteome</keyword>
<proteinExistence type="predicted"/>
<dbReference type="Proteomes" id="UP001206312">
    <property type="component" value="Unassembled WGS sequence"/>
</dbReference>
<gene>
    <name evidence="2" type="ORF">NG653_07275</name>
</gene>